<dbReference type="PROSITE" id="PS51387">
    <property type="entry name" value="FAD_PCMH"/>
    <property type="match status" value="1"/>
</dbReference>
<dbReference type="PANTHER" id="PTHR42973">
    <property type="entry name" value="BINDING OXIDOREDUCTASE, PUTATIVE (AFU_ORTHOLOGUE AFUA_1G17690)-RELATED"/>
    <property type="match status" value="1"/>
</dbReference>
<protein>
    <recommendedName>
        <fullName evidence="6">FAD-binding PCMH-type domain-containing protein</fullName>
    </recommendedName>
</protein>
<dbReference type="SUPFAM" id="SSF56176">
    <property type="entry name" value="FAD-binding/transporter-associated domain-like"/>
    <property type="match status" value="1"/>
</dbReference>
<dbReference type="GO" id="GO:0016491">
    <property type="term" value="F:oxidoreductase activity"/>
    <property type="evidence" value="ECO:0007669"/>
    <property type="project" value="UniProtKB-KW"/>
</dbReference>
<evidence type="ECO:0000256" key="3">
    <source>
        <dbReference type="ARBA" id="ARBA00022827"/>
    </source>
</evidence>
<dbReference type="InterPro" id="IPR036318">
    <property type="entry name" value="FAD-bd_PCMH-like_sf"/>
</dbReference>
<dbReference type="EMBL" id="JAPZBU010000005">
    <property type="protein sequence ID" value="KAJ5403214.1"/>
    <property type="molecule type" value="Genomic_DNA"/>
</dbReference>
<dbReference type="GO" id="GO:0071949">
    <property type="term" value="F:FAD binding"/>
    <property type="evidence" value="ECO:0007669"/>
    <property type="project" value="InterPro"/>
</dbReference>
<evidence type="ECO:0000259" key="6">
    <source>
        <dbReference type="PROSITE" id="PS51387"/>
    </source>
</evidence>
<organism evidence="7 8">
    <name type="scientific">Penicillium cosmopolitanum</name>
    <dbReference type="NCBI Taxonomy" id="1131564"/>
    <lineage>
        <taxon>Eukaryota</taxon>
        <taxon>Fungi</taxon>
        <taxon>Dikarya</taxon>
        <taxon>Ascomycota</taxon>
        <taxon>Pezizomycotina</taxon>
        <taxon>Eurotiomycetes</taxon>
        <taxon>Eurotiomycetidae</taxon>
        <taxon>Eurotiales</taxon>
        <taxon>Aspergillaceae</taxon>
        <taxon>Penicillium</taxon>
    </lineage>
</organism>
<keyword evidence="2" id="KW-0285">Flavoprotein</keyword>
<dbReference type="Proteomes" id="UP001147747">
    <property type="component" value="Unassembled WGS sequence"/>
</dbReference>
<gene>
    <name evidence="7" type="ORF">N7509_003085</name>
</gene>
<comment type="similarity">
    <text evidence="1">Belongs to the oxygen-dependent FAD-linked oxidoreductase family.</text>
</comment>
<dbReference type="Gene3D" id="3.30.465.10">
    <property type="match status" value="2"/>
</dbReference>
<feature type="chain" id="PRO_5040926124" description="FAD-binding PCMH-type domain-containing protein" evidence="5">
    <location>
        <begin position="20"/>
        <end position="472"/>
    </location>
</feature>
<reference evidence="7" key="1">
    <citation type="submission" date="2022-12" db="EMBL/GenBank/DDBJ databases">
        <authorList>
            <person name="Petersen C."/>
        </authorList>
    </citation>
    <scope>NUCLEOTIDE SEQUENCE</scope>
    <source>
        <strain evidence="7">IBT 29677</strain>
    </source>
</reference>
<dbReference type="OrthoDB" id="407275at2759"/>
<evidence type="ECO:0000256" key="5">
    <source>
        <dbReference type="SAM" id="SignalP"/>
    </source>
</evidence>
<dbReference type="Gene3D" id="3.40.462.20">
    <property type="match status" value="1"/>
</dbReference>
<keyword evidence="8" id="KW-1185">Reference proteome</keyword>
<reference evidence="7" key="2">
    <citation type="journal article" date="2023" name="IMA Fungus">
        <title>Comparative genomic study of the Penicillium genus elucidates a diverse pangenome and 15 lateral gene transfer events.</title>
        <authorList>
            <person name="Petersen C."/>
            <person name="Sorensen T."/>
            <person name="Nielsen M.R."/>
            <person name="Sondergaard T.E."/>
            <person name="Sorensen J.L."/>
            <person name="Fitzpatrick D.A."/>
            <person name="Frisvad J.C."/>
            <person name="Nielsen K.L."/>
        </authorList>
    </citation>
    <scope>NUCLEOTIDE SEQUENCE</scope>
    <source>
        <strain evidence="7">IBT 29677</strain>
    </source>
</reference>
<dbReference type="InterPro" id="IPR050416">
    <property type="entry name" value="FAD-linked_Oxidoreductase"/>
</dbReference>
<dbReference type="Pfam" id="PF08031">
    <property type="entry name" value="BBE"/>
    <property type="match status" value="1"/>
</dbReference>
<feature type="domain" description="FAD-binding PCMH-type" evidence="6">
    <location>
        <begin position="61"/>
        <end position="232"/>
    </location>
</feature>
<sequence length="472" mass="51093">MVVLRNVLLTLGVASTAIAGNSNGEKLKTCLKYALTDSGRVAFAGDPLYQVADVKRYNLNIPVTPAAVTFPTSSHQVAAIVKCAADNRYHVQAKSGGHSYANYCLGGTDGAVVVDLKNLQQFSMDNTNWHATIGGGTLLGDVTQRLHDAGGRAMSHGTCPQFGAALDHIVGAEVVLANSSIVHASESENQDVFWAIKGAASGFGIVTEFTVRTEPEPGTAVKYEYTLKIGSTQERASLFKQWQAYISDPQLTRKLASTLTLLEDTLIITGTFFGTEEEYEALDIGGQFPGANGTAIVFQDWLGLVGDWAEEAALELGGGVASNFYSKSTAWTPKNIMSNETIDSLFDYIDTADKGTLIWFLLFDFQGGYTNDIPTDATAYAHRDVLLWLQSYSINLLGSVSQTQIDFLDQVNKLITPDDHPYAAYPGYVDPLMSNGAEAYWGSNLARLQRIKGDIDPDNVFRNPQSPMPALR</sequence>
<dbReference type="RefSeq" id="XP_056490456.1">
    <property type="nucleotide sequence ID" value="XM_056627722.1"/>
</dbReference>
<dbReference type="InterPro" id="IPR006094">
    <property type="entry name" value="Oxid_FAD_bind_N"/>
</dbReference>
<dbReference type="AlphaFoldDB" id="A0A9X0BB57"/>
<comment type="caution">
    <text evidence="7">The sequence shown here is derived from an EMBL/GenBank/DDBJ whole genome shotgun (WGS) entry which is preliminary data.</text>
</comment>
<evidence type="ECO:0000256" key="1">
    <source>
        <dbReference type="ARBA" id="ARBA00005466"/>
    </source>
</evidence>
<keyword evidence="5" id="KW-0732">Signal</keyword>
<evidence type="ECO:0000256" key="4">
    <source>
        <dbReference type="ARBA" id="ARBA00023002"/>
    </source>
</evidence>
<keyword evidence="4" id="KW-0560">Oxidoreductase</keyword>
<evidence type="ECO:0000313" key="8">
    <source>
        <dbReference type="Proteomes" id="UP001147747"/>
    </source>
</evidence>
<dbReference type="Pfam" id="PF01565">
    <property type="entry name" value="FAD_binding_4"/>
    <property type="match status" value="1"/>
</dbReference>
<evidence type="ECO:0000256" key="2">
    <source>
        <dbReference type="ARBA" id="ARBA00022630"/>
    </source>
</evidence>
<dbReference type="GeneID" id="81366702"/>
<dbReference type="InterPro" id="IPR012951">
    <property type="entry name" value="BBE"/>
</dbReference>
<evidence type="ECO:0000313" key="7">
    <source>
        <dbReference type="EMBL" id="KAJ5403214.1"/>
    </source>
</evidence>
<accession>A0A9X0BB57</accession>
<feature type="signal peptide" evidence="5">
    <location>
        <begin position="1"/>
        <end position="19"/>
    </location>
</feature>
<dbReference type="InterPro" id="IPR016166">
    <property type="entry name" value="FAD-bd_PCMH"/>
</dbReference>
<proteinExistence type="inferred from homology"/>
<keyword evidence="3" id="KW-0274">FAD</keyword>
<dbReference type="PANTHER" id="PTHR42973:SF17">
    <property type="entry name" value="OXIDASE, PUTATIVE (AFU_ORTHOLOGUE AFUA_6G14340)-RELATED"/>
    <property type="match status" value="1"/>
</dbReference>
<dbReference type="InterPro" id="IPR016169">
    <property type="entry name" value="FAD-bd_PCMH_sub2"/>
</dbReference>
<name>A0A9X0BB57_9EURO</name>